<evidence type="ECO:0000256" key="5">
    <source>
        <dbReference type="SAM" id="SignalP"/>
    </source>
</evidence>
<dbReference type="PANTHER" id="PTHR11895">
    <property type="entry name" value="TRANSAMIDASE"/>
    <property type="match status" value="1"/>
</dbReference>
<gene>
    <name evidence="7" type="ORF">IU449_24370</name>
</gene>
<feature type="compositionally biased region" description="Low complexity" evidence="4">
    <location>
        <begin position="528"/>
        <end position="537"/>
    </location>
</feature>
<dbReference type="Gene3D" id="3.90.1300.10">
    <property type="entry name" value="Amidase signature (AS) domain"/>
    <property type="match status" value="1"/>
</dbReference>
<dbReference type="InterPro" id="IPR023631">
    <property type="entry name" value="Amidase_dom"/>
</dbReference>
<feature type="region of interest" description="Disordered" evidence="4">
    <location>
        <begin position="508"/>
        <end position="548"/>
    </location>
</feature>
<feature type="chain" id="PRO_5045479961" description="amidase" evidence="5">
    <location>
        <begin position="34"/>
        <end position="548"/>
    </location>
</feature>
<dbReference type="InterPro" id="IPR036928">
    <property type="entry name" value="AS_sf"/>
</dbReference>
<dbReference type="PROSITE" id="PS51318">
    <property type="entry name" value="TAT"/>
    <property type="match status" value="1"/>
</dbReference>
<comment type="similarity">
    <text evidence="2">Belongs to the amidase family.</text>
</comment>
<accession>A0ABS0DKU5</accession>
<dbReference type="EMBL" id="JADLQN010000006">
    <property type="protein sequence ID" value="MBF6357644.1"/>
    <property type="molecule type" value="Genomic_DNA"/>
</dbReference>
<dbReference type="Proteomes" id="UP000707731">
    <property type="component" value="Unassembled WGS sequence"/>
</dbReference>
<name>A0ABS0DKU5_9NOCA</name>
<feature type="domain" description="Amidase" evidence="6">
    <location>
        <begin position="73"/>
        <end position="487"/>
    </location>
</feature>
<keyword evidence="5" id="KW-0732">Signal</keyword>
<protein>
    <recommendedName>
        <fullName evidence="3">amidase</fullName>
        <ecNumber evidence="3">3.5.1.4</ecNumber>
    </recommendedName>
</protein>
<evidence type="ECO:0000256" key="4">
    <source>
        <dbReference type="SAM" id="MobiDB-lite"/>
    </source>
</evidence>
<dbReference type="Pfam" id="PF01425">
    <property type="entry name" value="Amidase"/>
    <property type="match status" value="1"/>
</dbReference>
<dbReference type="PANTHER" id="PTHR11895:SF7">
    <property type="entry name" value="GLUTAMYL-TRNA(GLN) AMIDOTRANSFERASE SUBUNIT A, MITOCHONDRIAL"/>
    <property type="match status" value="1"/>
</dbReference>
<comment type="catalytic activity">
    <reaction evidence="1">
        <text>a monocarboxylic acid amide + H2O = a monocarboxylate + NH4(+)</text>
        <dbReference type="Rhea" id="RHEA:12020"/>
        <dbReference type="ChEBI" id="CHEBI:15377"/>
        <dbReference type="ChEBI" id="CHEBI:28938"/>
        <dbReference type="ChEBI" id="CHEBI:35757"/>
        <dbReference type="ChEBI" id="CHEBI:83628"/>
        <dbReference type="EC" id="3.5.1.4"/>
    </reaction>
</comment>
<evidence type="ECO:0000313" key="7">
    <source>
        <dbReference type="EMBL" id="MBF6357644.1"/>
    </source>
</evidence>
<evidence type="ECO:0000313" key="8">
    <source>
        <dbReference type="Proteomes" id="UP000707731"/>
    </source>
</evidence>
<evidence type="ECO:0000259" key="6">
    <source>
        <dbReference type="Pfam" id="PF01425"/>
    </source>
</evidence>
<sequence length="548" mass="56795">MSPSLSRRSFLRTVSTGAAVGAATLTGAASSWAAPRRSPALPDPGTVSATDPALLSAVEAVGLLQARALHPGELLDACLRRSAAYDGAVNSWRHVYPELAREHADAAAARLAAGNAPLLCGLPIGVKDLYAVAGMPLTASSRILEGNVASGDSTVWRRLRENGAVLIGHARLDEFALLTATPQVGNPWNIDDTVGGSSGGSAAVLAARFAPLALGTDTGGSARLPASRCGISAVKPTFGRCSRYGVIPVMWTRDHPAPMGRSLADTALLLSFMAGPDQHDPVTAAAPPAESLYPILPPAGGKPLAGTVFGVVSVDLPAELGRLFEEFLRVITELGGELREVRLPEESEALANGGAVELGTYHRQWADRVAELRPSSVPVVGMGLAALAAPDSEYLDFIRARTEYQHAYNRMFAEHGLTAIVVPGAANDGLERAEAAAMSLLDADRVPVAWANYTGAPAVALPAGRSAVTGMPFGVQIGGLPWAEAELISLGLALESAAPHWREVPPLRPSPRMLPTVAPQAPGPGPDPTNTDTANPGYEFVPTTATAI</sequence>
<evidence type="ECO:0000256" key="2">
    <source>
        <dbReference type="ARBA" id="ARBA00009199"/>
    </source>
</evidence>
<reference evidence="7 8" key="1">
    <citation type="submission" date="2020-10" db="EMBL/GenBank/DDBJ databases">
        <title>Identification of Nocardia species via Next-generation sequencing and recognition of intraspecies genetic diversity.</title>
        <authorList>
            <person name="Li P."/>
            <person name="Li P."/>
            <person name="Lu B."/>
        </authorList>
    </citation>
    <scope>NUCLEOTIDE SEQUENCE [LARGE SCALE GENOMIC DNA]</scope>
    <source>
        <strain evidence="7 8">BJ06-0143</strain>
    </source>
</reference>
<organism evidence="7 8">
    <name type="scientific">Nocardia higoensis</name>
    <dbReference type="NCBI Taxonomy" id="228599"/>
    <lineage>
        <taxon>Bacteria</taxon>
        <taxon>Bacillati</taxon>
        <taxon>Actinomycetota</taxon>
        <taxon>Actinomycetes</taxon>
        <taxon>Mycobacteriales</taxon>
        <taxon>Nocardiaceae</taxon>
        <taxon>Nocardia</taxon>
    </lineage>
</organism>
<keyword evidence="8" id="KW-1185">Reference proteome</keyword>
<comment type="caution">
    <text evidence="7">The sequence shown here is derived from an EMBL/GenBank/DDBJ whole genome shotgun (WGS) entry which is preliminary data.</text>
</comment>
<proteinExistence type="inferred from homology"/>
<dbReference type="InterPro" id="IPR000120">
    <property type="entry name" value="Amidase"/>
</dbReference>
<feature type="signal peptide" evidence="5">
    <location>
        <begin position="1"/>
        <end position="33"/>
    </location>
</feature>
<dbReference type="InterPro" id="IPR006311">
    <property type="entry name" value="TAT_signal"/>
</dbReference>
<evidence type="ECO:0000256" key="1">
    <source>
        <dbReference type="ARBA" id="ARBA00001311"/>
    </source>
</evidence>
<dbReference type="EC" id="3.5.1.4" evidence="3"/>
<dbReference type="SUPFAM" id="SSF75304">
    <property type="entry name" value="Amidase signature (AS) enzymes"/>
    <property type="match status" value="1"/>
</dbReference>
<evidence type="ECO:0000256" key="3">
    <source>
        <dbReference type="ARBA" id="ARBA00012922"/>
    </source>
</evidence>